<dbReference type="PANTHER" id="PTHR10642:SF26">
    <property type="entry name" value="RIBONUCLEASE H1"/>
    <property type="match status" value="1"/>
</dbReference>
<dbReference type="InterPro" id="IPR050092">
    <property type="entry name" value="RNase_H"/>
</dbReference>
<evidence type="ECO:0000256" key="5">
    <source>
        <dbReference type="ARBA" id="ARBA00011245"/>
    </source>
</evidence>
<comment type="subunit">
    <text evidence="5">Monomer.</text>
</comment>
<sequence length="152" mass="17284">MQKQARKQITLYSDGSSLGNPGPGGYGGILAYNGYTKEYYGGEAHTTNNRMELRGVIEGLKLLKEPCNVEVVSDSSYVVKAINEWLEGWVKKDFKKVKNVDLWQEYLEVAKPHNIHGTWVRGHDGHPQNERCDELAKNEAERIQKSLYQEES</sequence>
<evidence type="ECO:0000256" key="4">
    <source>
        <dbReference type="ARBA" id="ARBA00005300"/>
    </source>
</evidence>
<evidence type="ECO:0000256" key="9">
    <source>
        <dbReference type="ARBA" id="ARBA00022759"/>
    </source>
</evidence>
<dbReference type="GO" id="GO:0003676">
    <property type="term" value="F:nucleic acid binding"/>
    <property type="evidence" value="ECO:0007669"/>
    <property type="project" value="InterPro"/>
</dbReference>
<dbReference type="EC" id="3.1.26.4" evidence="6"/>
<gene>
    <name evidence="13" type="ORF">MNB_SV-4-561</name>
</gene>
<evidence type="ECO:0000256" key="11">
    <source>
        <dbReference type="ARBA" id="ARBA00022842"/>
    </source>
</evidence>
<dbReference type="GO" id="GO:0004523">
    <property type="term" value="F:RNA-DNA hybrid ribonuclease activity"/>
    <property type="evidence" value="ECO:0007669"/>
    <property type="project" value="UniProtKB-EC"/>
</dbReference>
<organism evidence="13">
    <name type="scientific">hydrothermal vent metagenome</name>
    <dbReference type="NCBI Taxonomy" id="652676"/>
    <lineage>
        <taxon>unclassified sequences</taxon>
        <taxon>metagenomes</taxon>
        <taxon>ecological metagenomes</taxon>
    </lineage>
</organism>
<keyword evidence="7" id="KW-0540">Nuclease</keyword>
<reference evidence="13" key="1">
    <citation type="submission" date="2016-10" db="EMBL/GenBank/DDBJ databases">
        <authorList>
            <person name="de Groot N.N."/>
        </authorList>
    </citation>
    <scope>NUCLEOTIDE SEQUENCE</scope>
</reference>
<dbReference type="Pfam" id="PF00075">
    <property type="entry name" value="RNase_H"/>
    <property type="match status" value="1"/>
</dbReference>
<evidence type="ECO:0000256" key="3">
    <source>
        <dbReference type="ARBA" id="ARBA00004065"/>
    </source>
</evidence>
<evidence type="ECO:0000256" key="7">
    <source>
        <dbReference type="ARBA" id="ARBA00022722"/>
    </source>
</evidence>
<dbReference type="InterPro" id="IPR022892">
    <property type="entry name" value="RNaseHI"/>
</dbReference>
<evidence type="ECO:0000313" key="13">
    <source>
        <dbReference type="EMBL" id="SFV91007.1"/>
    </source>
</evidence>
<proteinExistence type="inferred from homology"/>
<dbReference type="SUPFAM" id="SSF53098">
    <property type="entry name" value="Ribonuclease H-like"/>
    <property type="match status" value="1"/>
</dbReference>
<evidence type="ECO:0000256" key="6">
    <source>
        <dbReference type="ARBA" id="ARBA00012180"/>
    </source>
</evidence>
<dbReference type="FunFam" id="3.30.420.10:FF:000089">
    <property type="entry name" value="Ribonuclease H"/>
    <property type="match status" value="1"/>
</dbReference>
<name>A0A1W1EAW9_9ZZZZ</name>
<evidence type="ECO:0000256" key="2">
    <source>
        <dbReference type="ARBA" id="ARBA00001946"/>
    </source>
</evidence>
<comment type="similarity">
    <text evidence="4">Belongs to the RNase H family.</text>
</comment>
<dbReference type="AlphaFoldDB" id="A0A1W1EAW9"/>
<comment type="function">
    <text evidence="3">Endonuclease that specifically degrades the RNA of RNA-DNA hybrids.</text>
</comment>
<evidence type="ECO:0000259" key="12">
    <source>
        <dbReference type="PROSITE" id="PS50879"/>
    </source>
</evidence>
<comment type="catalytic activity">
    <reaction evidence="1">
        <text>Endonucleolytic cleavage to 5'-phosphomonoester.</text>
        <dbReference type="EC" id="3.1.26.4"/>
    </reaction>
</comment>
<accession>A0A1W1EAW9</accession>
<dbReference type="PANTHER" id="PTHR10642">
    <property type="entry name" value="RIBONUCLEASE H1"/>
    <property type="match status" value="1"/>
</dbReference>
<dbReference type="NCBIfam" id="NF001236">
    <property type="entry name" value="PRK00203.1"/>
    <property type="match status" value="1"/>
</dbReference>
<dbReference type="GO" id="GO:0046872">
    <property type="term" value="F:metal ion binding"/>
    <property type="evidence" value="ECO:0007669"/>
    <property type="project" value="UniProtKB-KW"/>
</dbReference>
<evidence type="ECO:0000256" key="1">
    <source>
        <dbReference type="ARBA" id="ARBA00000077"/>
    </source>
</evidence>
<comment type="cofactor">
    <cofactor evidence="2">
        <name>Mg(2+)</name>
        <dbReference type="ChEBI" id="CHEBI:18420"/>
    </cofactor>
</comment>
<keyword evidence="8" id="KW-0479">Metal-binding</keyword>
<dbReference type="GO" id="GO:0043137">
    <property type="term" value="P:DNA replication, removal of RNA primer"/>
    <property type="evidence" value="ECO:0007669"/>
    <property type="project" value="TreeGrafter"/>
</dbReference>
<feature type="domain" description="RNase H type-1" evidence="12">
    <location>
        <begin position="5"/>
        <end position="141"/>
    </location>
</feature>
<evidence type="ECO:0000256" key="10">
    <source>
        <dbReference type="ARBA" id="ARBA00022801"/>
    </source>
</evidence>
<dbReference type="InterPro" id="IPR036397">
    <property type="entry name" value="RNaseH_sf"/>
</dbReference>
<dbReference type="EMBL" id="FPIB01000026">
    <property type="protein sequence ID" value="SFV91007.1"/>
    <property type="molecule type" value="Genomic_DNA"/>
</dbReference>
<dbReference type="CDD" id="cd09278">
    <property type="entry name" value="RNase_HI_prokaryote_like"/>
    <property type="match status" value="1"/>
</dbReference>
<dbReference type="InterPro" id="IPR012337">
    <property type="entry name" value="RNaseH-like_sf"/>
</dbReference>
<keyword evidence="9" id="KW-0255">Endonuclease</keyword>
<dbReference type="PROSITE" id="PS50879">
    <property type="entry name" value="RNASE_H_1"/>
    <property type="match status" value="1"/>
</dbReference>
<dbReference type="InterPro" id="IPR002156">
    <property type="entry name" value="RNaseH_domain"/>
</dbReference>
<protein>
    <recommendedName>
        <fullName evidence="6">ribonuclease H</fullName>
        <ecNumber evidence="6">3.1.26.4</ecNumber>
    </recommendedName>
</protein>
<evidence type="ECO:0000256" key="8">
    <source>
        <dbReference type="ARBA" id="ARBA00022723"/>
    </source>
</evidence>
<dbReference type="Gene3D" id="3.30.420.10">
    <property type="entry name" value="Ribonuclease H-like superfamily/Ribonuclease H"/>
    <property type="match status" value="1"/>
</dbReference>
<keyword evidence="10 13" id="KW-0378">Hydrolase</keyword>
<keyword evidence="11" id="KW-0460">Magnesium</keyword>
<dbReference type="HAMAP" id="MF_00042">
    <property type="entry name" value="RNase_H"/>
    <property type="match status" value="1"/>
</dbReference>